<dbReference type="EC" id="2.7.13.3" evidence="2"/>
<evidence type="ECO:0000256" key="1">
    <source>
        <dbReference type="ARBA" id="ARBA00000085"/>
    </source>
</evidence>
<dbReference type="InterPro" id="IPR004358">
    <property type="entry name" value="Sig_transdc_His_kin-like_C"/>
</dbReference>
<dbReference type="RefSeq" id="WP_349290059.1">
    <property type="nucleotide sequence ID" value="NZ_OBMM01000003.1"/>
</dbReference>
<dbReference type="Gene3D" id="3.30.565.10">
    <property type="entry name" value="Histidine kinase-like ATPase, C-terminal domain"/>
    <property type="match status" value="1"/>
</dbReference>
<evidence type="ECO:0000256" key="2">
    <source>
        <dbReference type="ARBA" id="ARBA00012438"/>
    </source>
</evidence>
<dbReference type="SUPFAM" id="SSF55874">
    <property type="entry name" value="ATPase domain of HSP90 chaperone/DNA topoisomerase II/histidine kinase"/>
    <property type="match status" value="1"/>
</dbReference>
<dbReference type="InterPro" id="IPR036890">
    <property type="entry name" value="HATPase_C_sf"/>
</dbReference>
<organism evidence="4 5">
    <name type="scientific">Thalassospira xiamenensis</name>
    <dbReference type="NCBI Taxonomy" id="220697"/>
    <lineage>
        <taxon>Bacteria</taxon>
        <taxon>Pseudomonadati</taxon>
        <taxon>Pseudomonadota</taxon>
        <taxon>Alphaproteobacteria</taxon>
        <taxon>Rhodospirillales</taxon>
        <taxon>Thalassospiraceae</taxon>
        <taxon>Thalassospira</taxon>
    </lineage>
</organism>
<keyword evidence="4" id="KW-0808">Transferase</keyword>
<proteinExistence type="predicted"/>
<dbReference type="Proteomes" id="UP000219068">
    <property type="component" value="Unassembled WGS sequence"/>
</dbReference>
<dbReference type="GO" id="GO:0004673">
    <property type="term" value="F:protein histidine kinase activity"/>
    <property type="evidence" value="ECO:0007669"/>
    <property type="project" value="UniProtKB-EC"/>
</dbReference>
<feature type="domain" description="Histidine kinase/HSP90-like ATPase" evidence="3">
    <location>
        <begin position="2"/>
        <end position="42"/>
    </location>
</feature>
<gene>
    <name evidence="4" type="ORF">SAMN05428964_10341</name>
</gene>
<name>A0A285TIJ3_9PROT</name>
<evidence type="ECO:0000259" key="3">
    <source>
        <dbReference type="Pfam" id="PF02518"/>
    </source>
</evidence>
<evidence type="ECO:0000313" key="5">
    <source>
        <dbReference type="Proteomes" id="UP000219068"/>
    </source>
</evidence>
<sequence length="62" mass="6169">MAGTGLGLSICRGFIEAHGGRIVALDGPQGVGTTIAITLPVTAMPTVAEDDEDLEDGSAEGN</sequence>
<accession>A0A285TIJ3</accession>
<keyword evidence="4" id="KW-0418">Kinase</keyword>
<comment type="catalytic activity">
    <reaction evidence="1">
        <text>ATP + protein L-histidine = ADP + protein N-phospho-L-histidine.</text>
        <dbReference type="EC" id="2.7.13.3"/>
    </reaction>
</comment>
<dbReference type="InterPro" id="IPR003594">
    <property type="entry name" value="HATPase_dom"/>
</dbReference>
<protein>
    <recommendedName>
        <fullName evidence="2">histidine kinase</fullName>
        <ecNumber evidence="2">2.7.13.3</ecNumber>
    </recommendedName>
</protein>
<reference evidence="4 5" key="1">
    <citation type="submission" date="2017-08" db="EMBL/GenBank/DDBJ databases">
        <authorList>
            <person name="de Groot N.N."/>
        </authorList>
    </citation>
    <scope>NUCLEOTIDE SEQUENCE [LARGE SCALE GENOMIC DNA]</scope>
    <source>
        <strain evidence="4 5">USBA 78</strain>
    </source>
</reference>
<dbReference type="Pfam" id="PF02518">
    <property type="entry name" value="HATPase_c"/>
    <property type="match status" value="1"/>
</dbReference>
<dbReference type="AlphaFoldDB" id="A0A285TIJ3"/>
<evidence type="ECO:0000313" key="4">
    <source>
        <dbReference type="EMBL" id="SOC20281.1"/>
    </source>
</evidence>
<dbReference type="PRINTS" id="PR00344">
    <property type="entry name" value="BCTRLSENSOR"/>
</dbReference>
<dbReference type="EMBL" id="OBMM01000003">
    <property type="protein sequence ID" value="SOC20281.1"/>
    <property type="molecule type" value="Genomic_DNA"/>
</dbReference>